<dbReference type="Proteomes" id="UP000501669">
    <property type="component" value="Chromosome"/>
</dbReference>
<gene>
    <name evidence="1" type="ORF">C6Y56_18890</name>
</gene>
<evidence type="ECO:0000313" key="2">
    <source>
        <dbReference type="Proteomes" id="UP000501669"/>
    </source>
</evidence>
<sequence>MWNREGNNVDRAEQRKKHTRITFGKKGEITVHREDGSIKAFLLKADDVVERHVTKSLAGSVLSQKVSVRAKPVRAPHLSDLERDMAELKKVVAALAVRSVVHEEKATDFDVEGVTVLDAEAAYQLLDTPPEPTEALLNLLTLR</sequence>
<reference evidence="1 2" key="1">
    <citation type="submission" date="2018-03" db="EMBL/GenBank/DDBJ databases">
        <title>Complete genome sequence of Pseudomonas fluorescens sp. G7.</title>
        <authorList>
            <person name="Gao C.-H."/>
            <person name="Li Z."/>
            <person name="Cai P."/>
        </authorList>
    </citation>
    <scope>NUCLEOTIDE SEQUENCE [LARGE SCALE GENOMIC DNA]</scope>
    <source>
        <strain evidence="1 2">G7</strain>
    </source>
</reference>
<dbReference type="Pfam" id="PF10867">
    <property type="entry name" value="DUF2664"/>
    <property type="match status" value="1"/>
</dbReference>
<protein>
    <submittedName>
        <fullName evidence="1">Uncharacterized protein</fullName>
    </submittedName>
</protein>
<accession>A0A7Z3H0U5</accession>
<proteinExistence type="predicted"/>
<evidence type="ECO:0000313" key="1">
    <source>
        <dbReference type="EMBL" id="QJP96537.1"/>
    </source>
</evidence>
<dbReference type="AlphaFoldDB" id="A0A7Z3H0U5"/>
<name>A0A7Z3H0U5_PSEFL</name>
<dbReference type="EMBL" id="CP027561">
    <property type="protein sequence ID" value="QJP96537.1"/>
    <property type="molecule type" value="Genomic_DNA"/>
</dbReference>
<dbReference type="InterPro" id="IPR022614">
    <property type="entry name" value="Herpesvirus_UL96"/>
</dbReference>
<organism evidence="1 2">
    <name type="scientific">Pseudomonas fluorescens</name>
    <dbReference type="NCBI Taxonomy" id="294"/>
    <lineage>
        <taxon>Bacteria</taxon>
        <taxon>Pseudomonadati</taxon>
        <taxon>Pseudomonadota</taxon>
        <taxon>Gammaproteobacteria</taxon>
        <taxon>Pseudomonadales</taxon>
        <taxon>Pseudomonadaceae</taxon>
        <taxon>Pseudomonas</taxon>
    </lineage>
</organism>